<organism evidence="2 3">
    <name type="scientific">Microbacterium nanhaiense</name>
    <dbReference type="NCBI Taxonomy" id="1301026"/>
    <lineage>
        <taxon>Bacteria</taxon>
        <taxon>Bacillati</taxon>
        <taxon>Actinomycetota</taxon>
        <taxon>Actinomycetes</taxon>
        <taxon>Micrococcales</taxon>
        <taxon>Microbacteriaceae</taxon>
        <taxon>Microbacterium</taxon>
    </lineage>
</organism>
<dbReference type="PROSITE" id="PS51257">
    <property type="entry name" value="PROKAR_LIPOPROTEIN"/>
    <property type="match status" value="1"/>
</dbReference>
<dbReference type="InterPro" id="IPR021903">
    <property type="entry name" value="DUF3515"/>
</dbReference>
<name>A0ABQ2MX84_9MICO</name>
<keyword evidence="3" id="KW-1185">Reference proteome</keyword>
<reference evidence="3" key="1">
    <citation type="journal article" date="2019" name="Int. J. Syst. Evol. Microbiol.">
        <title>The Global Catalogue of Microorganisms (GCM) 10K type strain sequencing project: providing services to taxonomists for standard genome sequencing and annotation.</title>
        <authorList>
            <consortium name="The Broad Institute Genomics Platform"/>
            <consortium name="The Broad Institute Genome Sequencing Center for Infectious Disease"/>
            <person name="Wu L."/>
            <person name="Ma J."/>
        </authorList>
    </citation>
    <scope>NUCLEOTIDE SEQUENCE [LARGE SCALE GENOMIC DNA]</scope>
    <source>
        <strain evidence="3">CGMCC 4.7181</strain>
    </source>
</reference>
<dbReference type="RefSeq" id="WP_188699617.1">
    <property type="nucleotide sequence ID" value="NZ_BMMQ01000001.1"/>
</dbReference>
<proteinExistence type="predicted"/>
<evidence type="ECO:0000313" key="3">
    <source>
        <dbReference type="Proteomes" id="UP000638043"/>
    </source>
</evidence>
<gene>
    <name evidence="2" type="ORF">GCM10010910_02840</name>
</gene>
<accession>A0ABQ2MX84</accession>
<dbReference type="Pfam" id="PF12028">
    <property type="entry name" value="DUF3515"/>
    <property type="match status" value="1"/>
</dbReference>
<dbReference type="Proteomes" id="UP000638043">
    <property type="component" value="Unassembled WGS sequence"/>
</dbReference>
<comment type="caution">
    <text evidence="2">The sequence shown here is derived from an EMBL/GenBank/DDBJ whole genome shotgun (WGS) entry which is preliminary data.</text>
</comment>
<feature type="signal peptide" evidence="1">
    <location>
        <begin position="1"/>
        <end position="20"/>
    </location>
</feature>
<evidence type="ECO:0000256" key="1">
    <source>
        <dbReference type="SAM" id="SignalP"/>
    </source>
</evidence>
<evidence type="ECO:0000313" key="2">
    <source>
        <dbReference type="EMBL" id="GGO59568.1"/>
    </source>
</evidence>
<dbReference type="EMBL" id="BMMQ01000001">
    <property type="protein sequence ID" value="GGO59568.1"/>
    <property type="molecule type" value="Genomic_DNA"/>
</dbReference>
<keyword evidence="1" id="KW-0732">Signal</keyword>
<sequence>MKSRVSALLALVVAAAALTACTPTVHMEPAAEANDPLCAEVSVRLPERIGDLDRVWTDAQATAAWGDPSAVLFRCGLESPAASTLQCVSFGGVDWLVDDEDYPSLRMTTFGRTPAAQAYVDTSKISGDQALEALKLAVGTLPVTGQCTTVTEATGDGEDAPETATE</sequence>
<evidence type="ECO:0008006" key="4">
    <source>
        <dbReference type="Google" id="ProtNLM"/>
    </source>
</evidence>
<feature type="chain" id="PRO_5045200504" description="DUF3515 domain-containing protein" evidence="1">
    <location>
        <begin position="21"/>
        <end position="166"/>
    </location>
</feature>
<protein>
    <recommendedName>
        <fullName evidence="4">DUF3515 domain-containing protein</fullName>
    </recommendedName>
</protein>